<keyword evidence="3" id="KW-1185">Reference proteome</keyword>
<dbReference type="EMBL" id="AMQN01023351">
    <property type="status" value="NOT_ANNOTATED_CDS"/>
    <property type="molecule type" value="Genomic_DNA"/>
</dbReference>
<proteinExistence type="predicted"/>
<reference evidence="2" key="3">
    <citation type="submission" date="2015-06" db="UniProtKB">
        <authorList>
            <consortium name="EnsemblMetazoa"/>
        </authorList>
    </citation>
    <scope>IDENTIFICATION</scope>
</reference>
<gene>
    <name evidence="1" type="ORF">CAPTEDRAFT_187695</name>
</gene>
<evidence type="ECO:0000313" key="3">
    <source>
        <dbReference type="Proteomes" id="UP000014760"/>
    </source>
</evidence>
<name>R7UGC4_CAPTE</name>
<reference evidence="3" key="1">
    <citation type="submission" date="2012-12" db="EMBL/GenBank/DDBJ databases">
        <authorList>
            <person name="Hellsten U."/>
            <person name="Grimwood J."/>
            <person name="Chapman J.A."/>
            <person name="Shapiro H."/>
            <person name="Aerts A."/>
            <person name="Otillar R.P."/>
            <person name="Terry A.Y."/>
            <person name="Boore J.L."/>
            <person name="Simakov O."/>
            <person name="Marletaz F."/>
            <person name="Cho S.-J."/>
            <person name="Edsinger-Gonzales E."/>
            <person name="Havlak P."/>
            <person name="Kuo D.-H."/>
            <person name="Larsson T."/>
            <person name="Lv J."/>
            <person name="Arendt D."/>
            <person name="Savage R."/>
            <person name="Osoegawa K."/>
            <person name="de Jong P."/>
            <person name="Lindberg D.R."/>
            <person name="Seaver E.C."/>
            <person name="Weisblat D.A."/>
            <person name="Putnam N.H."/>
            <person name="Grigoriev I.V."/>
            <person name="Rokhsar D.S."/>
        </authorList>
    </citation>
    <scope>NUCLEOTIDE SEQUENCE</scope>
    <source>
        <strain evidence="3">I ESC-2004</strain>
    </source>
</reference>
<evidence type="ECO:0000313" key="1">
    <source>
        <dbReference type="EMBL" id="ELU05564.1"/>
    </source>
</evidence>
<dbReference type="EMBL" id="KB301386">
    <property type="protein sequence ID" value="ELU05564.1"/>
    <property type="molecule type" value="Genomic_DNA"/>
</dbReference>
<reference evidence="1 3" key="2">
    <citation type="journal article" date="2013" name="Nature">
        <title>Insights into bilaterian evolution from three spiralian genomes.</title>
        <authorList>
            <person name="Simakov O."/>
            <person name="Marletaz F."/>
            <person name="Cho S.J."/>
            <person name="Edsinger-Gonzales E."/>
            <person name="Havlak P."/>
            <person name="Hellsten U."/>
            <person name="Kuo D.H."/>
            <person name="Larsson T."/>
            <person name="Lv J."/>
            <person name="Arendt D."/>
            <person name="Savage R."/>
            <person name="Osoegawa K."/>
            <person name="de Jong P."/>
            <person name="Grimwood J."/>
            <person name="Chapman J.A."/>
            <person name="Shapiro H."/>
            <person name="Aerts A."/>
            <person name="Otillar R.P."/>
            <person name="Terry A.Y."/>
            <person name="Boore J.L."/>
            <person name="Grigoriev I.V."/>
            <person name="Lindberg D.R."/>
            <person name="Seaver E.C."/>
            <person name="Weisblat D.A."/>
            <person name="Putnam N.H."/>
            <person name="Rokhsar D.S."/>
        </authorList>
    </citation>
    <scope>NUCLEOTIDE SEQUENCE</scope>
    <source>
        <strain evidence="1 3">I ESC-2004</strain>
    </source>
</reference>
<dbReference type="EnsemblMetazoa" id="CapteT187695">
    <property type="protein sequence ID" value="CapteP187695"/>
    <property type="gene ID" value="CapteG187695"/>
</dbReference>
<evidence type="ECO:0000313" key="2">
    <source>
        <dbReference type="EnsemblMetazoa" id="CapteP187695"/>
    </source>
</evidence>
<accession>R7UGC4</accession>
<dbReference type="AlphaFoldDB" id="R7UGC4"/>
<dbReference type="Proteomes" id="UP000014760">
    <property type="component" value="Unassembled WGS sequence"/>
</dbReference>
<dbReference type="HOGENOM" id="CLU_2148219_0_0_1"/>
<organism evidence="1">
    <name type="scientific">Capitella teleta</name>
    <name type="common">Polychaete worm</name>
    <dbReference type="NCBI Taxonomy" id="283909"/>
    <lineage>
        <taxon>Eukaryota</taxon>
        <taxon>Metazoa</taxon>
        <taxon>Spiralia</taxon>
        <taxon>Lophotrochozoa</taxon>
        <taxon>Annelida</taxon>
        <taxon>Polychaeta</taxon>
        <taxon>Sedentaria</taxon>
        <taxon>Scolecida</taxon>
        <taxon>Capitellidae</taxon>
        <taxon>Capitella</taxon>
    </lineage>
</organism>
<sequence>MADEETPLFTADFDINFHLHVVFSSFKEFERCKTDYGQQKGQERCILRVFAPTNCGILRVFAPRKDVFLRVFEPRNYGFLRVFEPRNDVFLRVFVPTNCGILRVFAPRNHGV</sequence>
<protein>
    <submittedName>
        <fullName evidence="1 2">Uncharacterized protein</fullName>
    </submittedName>
</protein>